<comment type="cofactor">
    <cofactor evidence="1">
        <name>Mn(2+)</name>
        <dbReference type="ChEBI" id="CHEBI:29035"/>
    </cofactor>
</comment>
<dbReference type="InterPro" id="IPR015911">
    <property type="entry name" value="Phosphoglycerate_kinase_CS"/>
</dbReference>
<keyword evidence="7 16" id="KW-0808">Transferase</keyword>
<gene>
    <name evidence="19" type="ORF">LSH36_793g01254</name>
</gene>
<protein>
    <recommendedName>
        <fullName evidence="5 16">Phosphoglycerate kinase</fullName>
        <ecNumber evidence="5 16">2.7.2.3</ecNumber>
    </recommendedName>
</protein>
<dbReference type="InterPro" id="IPR050501">
    <property type="entry name" value="ICDH/IPMDH"/>
</dbReference>
<keyword evidence="11" id="KW-0067">ATP-binding</keyword>
<evidence type="ECO:0000256" key="13">
    <source>
        <dbReference type="ARBA" id="ARBA00023002"/>
    </source>
</evidence>
<comment type="catalytic activity">
    <reaction evidence="16">
        <text>(2R)-3-phosphoglycerate + ATP = (2R)-3-phospho-glyceroyl phosphate + ADP</text>
        <dbReference type="Rhea" id="RHEA:14801"/>
        <dbReference type="ChEBI" id="CHEBI:30616"/>
        <dbReference type="ChEBI" id="CHEBI:57604"/>
        <dbReference type="ChEBI" id="CHEBI:58272"/>
        <dbReference type="ChEBI" id="CHEBI:456216"/>
        <dbReference type="EC" id="2.7.2.3"/>
    </reaction>
</comment>
<keyword evidence="12" id="KW-0460">Magnesium</keyword>
<evidence type="ECO:0000256" key="16">
    <source>
        <dbReference type="RuleBase" id="RU000532"/>
    </source>
</evidence>
<dbReference type="PRINTS" id="PR00477">
    <property type="entry name" value="PHGLYCKINASE"/>
</dbReference>
<dbReference type="EMBL" id="JAODUP010000793">
    <property type="protein sequence ID" value="KAK2144021.1"/>
    <property type="molecule type" value="Genomic_DNA"/>
</dbReference>
<dbReference type="Proteomes" id="UP001208570">
    <property type="component" value="Unassembled WGS sequence"/>
</dbReference>
<evidence type="ECO:0000256" key="12">
    <source>
        <dbReference type="ARBA" id="ARBA00022842"/>
    </source>
</evidence>
<keyword evidence="15" id="KW-0464">Manganese</keyword>
<dbReference type="EC" id="2.7.2.3" evidence="5 16"/>
<sequence length="747" mass="83692">MEDLDLHKKKVLLRLDINSPIDPKTKKITNDNRLIKSLPTLRYLLSKKAAVAIIAHQGDTLDYHNLISLEEHAQYLTHFLETEVRYIDDVAGPTACEQVGMLQPGQIVILGNLRYLTEEVSTFEDDVPLKPRQMLRTYLVRRLAPLFDVYVNDAFSAAHRNAPSMVAFQQLLPGAAGILFFEEISALTKVMKDPARPSVFLLGGAKISDAFSMMEQVLKNGNADTILTCGVTGLVMLIAQGYELGETVRTFLVERSLDVFIDRAKNYWHQFSDRLFAPLDLAYEHEGFRKEELRDKLPEDVLFFDIGKETVRAYNAVLNTAGTIFVNGPAGMFEHAMWEYGTKKLWQSISHCKGYTVIGGGDTVNAAAKFVKNKSKIDYACTAGGAMVRFLSAVIPGDGIGKEVVPQAIRVLDLLEELSDDIEFSYRYFPWGSQYYIKHGRMMDENGLRKLEEFDAILLGAVGLPSLVPDHITLRELLIHIRQGFDQYINLRPIVLLDERDCPLKGKKVNDVDMIFVRENSEGEYSGIGGVFREGSSEEIVLQTAVFSRRKTQKVVNYAYQLAQKRKKQLTSVTKSNALNYSMVFWDKIFNECGESFPNIKTDQYHVDAMSMHMLRSPELFDVVVASNLFGDILTDLGSVIQGGIGYAAAANLNPERTYPSMFEPVHGSAPDIEGKGIANPVAMIWTVKLMLDFLGQGELAQLILKSIRQLATEGRKFLTPDCGGEATTQGTTDYLLQVIRKNIKDF</sequence>
<comment type="pathway">
    <text evidence="16">Carbohydrate degradation; glycolysis; pyruvate from D-glyceraldehyde 3-phosphate: step 2/5.</text>
</comment>
<accession>A0AAD9J0K7</accession>
<dbReference type="Gene3D" id="3.40.718.10">
    <property type="entry name" value="Isopropylmalate Dehydrogenase"/>
    <property type="match status" value="1"/>
</dbReference>
<dbReference type="InterPro" id="IPR024084">
    <property type="entry name" value="IsoPropMal-DH-like_dom"/>
</dbReference>
<evidence type="ECO:0000256" key="15">
    <source>
        <dbReference type="ARBA" id="ARBA00023211"/>
    </source>
</evidence>
<keyword evidence="13" id="KW-0560">Oxidoreductase</keyword>
<comment type="similarity">
    <text evidence="4 16">Belongs to the phosphoglycerate kinase family.</text>
</comment>
<proteinExistence type="inferred from homology"/>
<dbReference type="Pfam" id="PF00162">
    <property type="entry name" value="PGK"/>
    <property type="match status" value="1"/>
</dbReference>
<dbReference type="PROSITE" id="PS00111">
    <property type="entry name" value="PGLYCERATE_KINASE"/>
    <property type="match status" value="1"/>
</dbReference>
<evidence type="ECO:0000256" key="4">
    <source>
        <dbReference type="ARBA" id="ARBA00008982"/>
    </source>
</evidence>
<dbReference type="SUPFAM" id="SSF53659">
    <property type="entry name" value="Isocitrate/Isopropylmalate dehydrogenase-like"/>
    <property type="match status" value="1"/>
</dbReference>
<comment type="similarity">
    <text evidence="3">Belongs to the isocitrate and isopropylmalate dehydrogenases family.</text>
</comment>
<evidence type="ECO:0000256" key="3">
    <source>
        <dbReference type="ARBA" id="ARBA00007769"/>
    </source>
</evidence>
<dbReference type="AlphaFoldDB" id="A0AAD9J0K7"/>
<dbReference type="Pfam" id="PF00180">
    <property type="entry name" value="Iso_dh"/>
    <property type="match status" value="1"/>
</dbReference>
<comment type="subunit">
    <text evidence="17">Monomer.</text>
</comment>
<evidence type="ECO:0000313" key="19">
    <source>
        <dbReference type="EMBL" id="KAK2144021.1"/>
    </source>
</evidence>
<evidence type="ECO:0000256" key="10">
    <source>
        <dbReference type="ARBA" id="ARBA00022777"/>
    </source>
</evidence>
<keyword evidence="10 16" id="KW-0418">Kinase</keyword>
<feature type="domain" description="Isopropylmalate dehydrogenase-like" evidence="18">
    <location>
        <begin position="376"/>
        <end position="736"/>
    </location>
</feature>
<evidence type="ECO:0000256" key="14">
    <source>
        <dbReference type="ARBA" id="ARBA00023027"/>
    </source>
</evidence>
<dbReference type="Gene3D" id="3.40.50.1260">
    <property type="entry name" value="Phosphoglycerate kinase, N-terminal domain"/>
    <property type="match status" value="2"/>
</dbReference>
<reference evidence="19" key="1">
    <citation type="journal article" date="2023" name="Mol. Biol. Evol.">
        <title>Third-Generation Sequencing Reveals the Adaptive Role of the Epigenome in Three Deep-Sea Polychaetes.</title>
        <authorList>
            <person name="Perez M."/>
            <person name="Aroh O."/>
            <person name="Sun Y."/>
            <person name="Lan Y."/>
            <person name="Juniper S.K."/>
            <person name="Young C.R."/>
            <person name="Angers B."/>
            <person name="Qian P.Y."/>
        </authorList>
    </citation>
    <scope>NUCLEOTIDE SEQUENCE</scope>
    <source>
        <strain evidence="19">P08H-3</strain>
    </source>
</reference>
<name>A0AAD9J0K7_9ANNE</name>
<evidence type="ECO:0000256" key="8">
    <source>
        <dbReference type="ARBA" id="ARBA00022723"/>
    </source>
</evidence>
<keyword evidence="9" id="KW-0547">Nucleotide-binding</keyword>
<keyword evidence="8" id="KW-0479">Metal-binding</keyword>
<dbReference type="PANTHER" id="PTHR43275">
    <property type="entry name" value="D-MALATE DEHYDROGENASE [DECARBOXYLATING]"/>
    <property type="match status" value="1"/>
</dbReference>
<evidence type="ECO:0000259" key="18">
    <source>
        <dbReference type="SMART" id="SM01329"/>
    </source>
</evidence>
<dbReference type="GO" id="GO:0046872">
    <property type="term" value="F:metal ion binding"/>
    <property type="evidence" value="ECO:0007669"/>
    <property type="project" value="UniProtKB-KW"/>
</dbReference>
<dbReference type="GO" id="GO:0006099">
    <property type="term" value="P:tricarboxylic acid cycle"/>
    <property type="evidence" value="ECO:0007669"/>
    <property type="project" value="UniProtKB-KW"/>
</dbReference>
<dbReference type="GO" id="GO:0005524">
    <property type="term" value="F:ATP binding"/>
    <property type="evidence" value="ECO:0007669"/>
    <property type="project" value="UniProtKB-KW"/>
</dbReference>
<keyword evidence="20" id="KW-1185">Reference proteome</keyword>
<dbReference type="SMART" id="SM01329">
    <property type="entry name" value="Iso_dh"/>
    <property type="match status" value="1"/>
</dbReference>
<comment type="caution">
    <text evidence="19">The sequence shown here is derived from an EMBL/GenBank/DDBJ whole genome shotgun (WGS) entry which is preliminary data.</text>
</comment>
<evidence type="ECO:0000256" key="2">
    <source>
        <dbReference type="ARBA" id="ARBA00001946"/>
    </source>
</evidence>
<evidence type="ECO:0000256" key="6">
    <source>
        <dbReference type="ARBA" id="ARBA00022532"/>
    </source>
</evidence>
<evidence type="ECO:0000313" key="20">
    <source>
        <dbReference type="Proteomes" id="UP001208570"/>
    </source>
</evidence>
<evidence type="ECO:0000256" key="17">
    <source>
        <dbReference type="RuleBase" id="RU000696"/>
    </source>
</evidence>
<organism evidence="19 20">
    <name type="scientific">Paralvinella palmiformis</name>
    <dbReference type="NCBI Taxonomy" id="53620"/>
    <lineage>
        <taxon>Eukaryota</taxon>
        <taxon>Metazoa</taxon>
        <taxon>Spiralia</taxon>
        <taxon>Lophotrochozoa</taxon>
        <taxon>Annelida</taxon>
        <taxon>Polychaeta</taxon>
        <taxon>Sedentaria</taxon>
        <taxon>Canalipalpata</taxon>
        <taxon>Terebellida</taxon>
        <taxon>Terebelliformia</taxon>
        <taxon>Alvinellidae</taxon>
        <taxon>Paralvinella</taxon>
    </lineage>
</organism>
<keyword evidence="14" id="KW-0520">NAD</keyword>
<evidence type="ECO:0000256" key="11">
    <source>
        <dbReference type="ARBA" id="ARBA00022840"/>
    </source>
</evidence>
<evidence type="ECO:0000256" key="5">
    <source>
        <dbReference type="ARBA" id="ARBA00013061"/>
    </source>
</evidence>
<comment type="cofactor">
    <cofactor evidence="2">
        <name>Mg(2+)</name>
        <dbReference type="ChEBI" id="CHEBI:18420"/>
    </cofactor>
</comment>
<dbReference type="GO" id="GO:0016491">
    <property type="term" value="F:oxidoreductase activity"/>
    <property type="evidence" value="ECO:0007669"/>
    <property type="project" value="UniProtKB-KW"/>
</dbReference>
<dbReference type="GO" id="GO:0006096">
    <property type="term" value="P:glycolytic process"/>
    <property type="evidence" value="ECO:0007669"/>
    <property type="project" value="InterPro"/>
</dbReference>
<evidence type="ECO:0000256" key="7">
    <source>
        <dbReference type="ARBA" id="ARBA00022679"/>
    </source>
</evidence>
<dbReference type="InterPro" id="IPR001576">
    <property type="entry name" value="Phosphoglycerate_kinase"/>
</dbReference>
<dbReference type="SUPFAM" id="SSF53748">
    <property type="entry name" value="Phosphoglycerate kinase"/>
    <property type="match status" value="1"/>
</dbReference>
<dbReference type="InterPro" id="IPR015824">
    <property type="entry name" value="Phosphoglycerate_kinase_N"/>
</dbReference>
<dbReference type="GO" id="GO:0004618">
    <property type="term" value="F:phosphoglycerate kinase activity"/>
    <property type="evidence" value="ECO:0007669"/>
    <property type="project" value="UniProtKB-EC"/>
</dbReference>
<evidence type="ECO:0000256" key="1">
    <source>
        <dbReference type="ARBA" id="ARBA00001936"/>
    </source>
</evidence>
<dbReference type="PANTHER" id="PTHR43275:SF1">
    <property type="entry name" value="D-MALATE DEHYDROGENASE [DECARBOXYLATING]"/>
    <property type="match status" value="1"/>
</dbReference>
<keyword evidence="6" id="KW-0816">Tricarboxylic acid cycle</keyword>
<dbReference type="InterPro" id="IPR036043">
    <property type="entry name" value="Phosphoglycerate_kinase_sf"/>
</dbReference>
<evidence type="ECO:0000256" key="9">
    <source>
        <dbReference type="ARBA" id="ARBA00022741"/>
    </source>
</evidence>